<keyword evidence="2" id="KW-1185">Reference proteome</keyword>
<reference evidence="1 2" key="1">
    <citation type="submission" date="2019-03" db="EMBL/GenBank/DDBJ databases">
        <title>First draft genome of Liparis tanakae, snailfish: a comprehensive survey of snailfish specific genes.</title>
        <authorList>
            <person name="Kim W."/>
            <person name="Song I."/>
            <person name="Jeong J.-H."/>
            <person name="Kim D."/>
            <person name="Kim S."/>
            <person name="Ryu S."/>
            <person name="Song J.Y."/>
            <person name="Lee S.K."/>
        </authorList>
    </citation>
    <scope>NUCLEOTIDE SEQUENCE [LARGE SCALE GENOMIC DNA]</scope>
    <source>
        <tissue evidence="1">Muscle</tissue>
    </source>
</reference>
<sequence length="65" mass="6791">MTKPEFQLLKCSCVPTAACSFCSSVLSAPSPLACMVAHTSSSTLMMPGGRKFEIFPPSGSPPLLN</sequence>
<gene>
    <name evidence="1" type="ORF">EYF80_049442</name>
</gene>
<protein>
    <submittedName>
        <fullName evidence="1">Uncharacterized protein</fullName>
    </submittedName>
</protein>
<proteinExistence type="predicted"/>
<organism evidence="1 2">
    <name type="scientific">Liparis tanakae</name>
    <name type="common">Tanaka's snailfish</name>
    <dbReference type="NCBI Taxonomy" id="230148"/>
    <lineage>
        <taxon>Eukaryota</taxon>
        <taxon>Metazoa</taxon>
        <taxon>Chordata</taxon>
        <taxon>Craniata</taxon>
        <taxon>Vertebrata</taxon>
        <taxon>Euteleostomi</taxon>
        <taxon>Actinopterygii</taxon>
        <taxon>Neopterygii</taxon>
        <taxon>Teleostei</taxon>
        <taxon>Neoteleostei</taxon>
        <taxon>Acanthomorphata</taxon>
        <taxon>Eupercaria</taxon>
        <taxon>Perciformes</taxon>
        <taxon>Cottioidei</taxon>
        <taxon>Cottales</taxon>
        <taxon>Liparidae</taxon>
        <taxon>Liparis</taxon>
    </lineage>
</organism>
<dbReference type="Proteomes" id="UP000314294">
    <property type="component" value="Unassembled WGS sequence"/>
</dbReference>
<evidence type="ECO:0000313" key="1">
    <source>
        <dbReference type="EMBL" id="TNN40397.1"/>
    </source>
</evidence>
<comment type="caution">
    <text evidence="1">The sequence shown here is derived from an EMBL/GenBank/DDBJ whole genome shotgun (WGS) entry which is preliminary data.</text>
</comment>
<accession>A0A4Z2FGQ3</accession>
<dbReference type="EMBL" id="SRLO01001193">
    <property type="protein sequence ID" value="TNN40397.1"/>
    <property type="molecule type" value="Genomic_DNA"/>
</dbReference>
<name>A0A4Z2FGQ3_9TELE</name>
<dbReference type="AlphaFoldDB" id="A0A4Z2FGQ3"/>
<evidence type="ECO:0000313" key="2">
    <source>
        <dbReference type="Proteomes" id="UP000314294"/>
    </source>
</evidence>